<feature type="domain" description="Acyl-CoA oxidase C-alpha1" evidence="17">
    <location>
        <begin position="335"/>
        <end position="490"/>
    </location>
</feature>
<comment type="similarity">
    <text evidence="5 12">Belongs to the acyl-CoA oxidase family.</text>
</comment>
<keyword evidence="19" id="KW-1185">Reference proteome</keyword>
<dbReference type="Proteomes" id="UP000053758">
    <property type="component" value="Unassembled WGS sequence"/>
</dbReference>
<evidence type="ECO:0000256" key="5">
    <source>
        <dbReference type="ARBA" id="ARBA00006288"/>
    </source>
</evidence>
<dbReference type="InterPro" id="IPR046373">
    <property type="entry name" value="Acyl-CoA_Oxase/DH_mid-dom_sf"/>
</dbReference>
<feature type="domain" description="Acyl-CoA oxidase C-terminal" evidence="15">
    <location>
        <begin position="548"/>
        <end position="727"/>
    </location>
</feature>
<dbReference type="Gene3D" id="2.40.110.10">
    <property type="entry name" value="Butyryl-CoA Dehydrogenase, subunit A, domain 2"/>
    <property type="match status" value="1"/>
</dbReference>
<dbReference type="GeneID" id="26306561"/>
<evidence type="ECO:0000256" key="13">
    <source>
        <dbReference type="PIRSR" id="PIRSR000168-1"/>
    </source>
</evidence>
<evidence type="ECO:0000256" key="11">
    <source>
        <dbReference type="ARBA" id="ARBA00023140"/>
    </source>
</evidence>
<gene>
    <name evidence="18" type="ORF">PAN0_019c5747</name>
</gene>
<dbReference type="GO" id="GO:0003997">
    <property type="term" value="F:acyl-CoA oxidase activity"/>
    <property type="evidence" value="ECO:0007669"/>
    <property type="project" value="UniProtKB-EC"/>
</dbReference>
<dbReference type="Gene3D" id="1.10.540.10">
    <property type="entry name" value="Acyl-CoA dehydrogenase/oxidase, N-terminal domain"/>
    <property type="match status" value="1"/>
</dbReference>
<evidence type="ECO:0000313" key="19">
    <source>
        <dbReference type="Proteomes" id="UP000053758"/>
    </source>
</evidence>
<evidence type="ECO:0000259" key="16">
    <source>
        <dbReference type="Pfam" id="PF14749"/>
    </source>
</evidence>
<evidence type="ECO:0000256" key="1">
    <source>
        <dbReference type="ARBA" id="ARBA00001201"/>
    </source>
</evidence>
<organism evidence="18">
    <name type="scientific">Pseudozyma antarctica</name>
    <name type="common">Yeast</name>
    <name type="synonym">Candida antarctica</name>
    <dbReference type="NCBI Taxonomy" id="84753"/>
    <lineage>
        <taxon>Eukaryota</taxon>
        <taxon>Fungi</taxon>
        <taxon>Dikarya</taxon>
        <taxon>Basidiomycota</taxon>
        <taxon>Ustilaginomycotina</taxon>
        <taxon>Ustilaginomycetes</taxon>
        <taxon>Ustilaginales</taxon>
        <taxon>Ustilaginaceae</taxon>
        <taxon>Moesziomyces</taxon>
    </lineage>
</organism>
<dbReference type="PANTHER" id="PTHR10909">
    <property type="entry name" value="ELECTRON TRANSPORT OXIDOREDUCTASE"/>
    <property type="match status" value="1"/>
</dbReference>
<dbReference type="Pfam" id="PF14749">
    <property type="entry name" value="Acyl-CoA_ox_N"/>
    <property type="match status" value="1"/>
</dbReference>
<dbReference type="GO" id="GO:0055088">
    <property type="term" value="P:lipid homeostasis"/>
    <property type="evidence" value="ECO:0007669"/>
    <property type="project" value="TreeGrafter"/>
</dbReference>
<comment type="subcellular location">
    <subcellularLocation>
        <location evidence="3">Peroxisome</location>
    </subcellularLocation>
</comment>
<proteinExistence type="inferred from homology"/>
<evidence type="ECO:0000313" key="18">
    <source>
        <dbReference type="EMBL" id="GAK67519.1"/>
    </source>
</evidence>
<keyword evidence="7 12" id="KW-0274">FAD</keyword>
<dbReference type="InterPro" id="IPR037069">
    <property type="entry name" value="AcylCoA_DH/ox_N_sf"/>
</dbReference>
<keyword evidence="6 12" id="KW-0285">Flavoprotein</keyword>
<dbReference type="InterPro" id="IPR009100">
    <property type="entry name" value="AcylCoA_DH/oxidase_NM_dom_sf"/>
</dbReference>
<dbReference type="GO" id="GO:0005504">
    <property type="term" value="F:fatty acid binding"/>
    <property type="evidence" value="ECO:0007669"/>
    <property type="project" value="TreeGrafter"/>
</dbReference>
<name>A0A081CLH3_PSEA2</name>
<dbReference type="InterPro" id="IPR036250">
    <property type="entry name" value="AcylCo_DH-like_C"/>
</dbReference>
<protein>
    <recommendedName>
        <fullName evidence="12">Acyl-coenzyme A oxidase</fullName>
    </recommendedName>
</protein>
<dbReference type="InterPro" id="IPR002655">
    <property type="entry name" value="Acyl-CoA_oxidase_C"/>
</dbReference>
<dbReference type="InterPro" id="IPR012258">
    <property type="entry name" value="Acyl-CoA_oxidase"/>
</dbReference>
<feature type="active site" description="Proton acceptor" evidence="13">
    <location>
        <position position="483"/>
    </location>
</feature>
<dbReference type="EMBL" id="DF830086">
    <property type="protein sequence ID" value="GAK67519.1"/>
    <property type="molecule type" value="Genomic_DNA"/>
</dbReference>
<dbReference type="GO" id="GO:0005777">
    <property type="term" value="C:peroxisome"/>
    <property type="evidence" value="ECO:0007669"/>
    <property type="project" value="UniProtKB-SubCell"/>
</dbReference>
<dbReference type="GO" id="GO:0071949">
    <property type="term" value="F:FAD binding"/>
    <property type="evidence" value="ECO:0007669"/>
    <property type="project" value="InterPro"/>
</dbReference>
<keyword evidence="11" id="KW-0576">Peroxisome</keyword>
<keyword evidence="10" id="KW-0443">Lipid metabolism</keyword>
<accession>A0A081CLH3</accession>
<dbReference type="Pfam" id="PF01756">
    <property type="entry name" value="ACOX"/>
    <property type="match status" value="1"/>
</dbReference>
<dbReference type="GO" id="GO:0033540">
    <property type="term" value="P:fatty acid beta-oxidation using acyl-CoA oxidase"/>
    <property type="evidence" value="ECO:0007669"/>
    <property type="project" value="UniProtKB-UniPathway"/>
</dbReference>
<dbReference type="PANTHER" id="PTHR10909:SF250">
    <property type="entry name" value="PEROXISOMAL ACYL-COENZYME A OXIDASE 1"/>
    <property type="match status" value="1"/>
</dbReference>
<feature type="binding site" evidence="14">
    <location>
        <position position="235"/>
    </location>
    <ligand>
        <name>FAD</name>
        <dbReference type="ChEBI" id="CHEBI:57692"/>
    </ligand>
</feature>
<evidence type="ECO:0000259" key="15">
    <source>
        <dbReference type="Pfam" id="PF01756"/>
    </source>
</evidence>
<dbReference type="SUPFAM" id="SSF56645">
    <property type="entry name" value="Acyl-CoA dehydrogenase NM domain-like"/>
    <property type="match status" value="1"/>
</dbReference>
<dbReference type="PIRSF" id="PIRSF000168">
    <property type="entry name" value="Acyl-CoA_oxidase"/>
    <property type="match status" value="1"/>
</dbReference>
<evidence type="ECO:0000256" key="7">
    <source>
        <dbReference type="ARBA" id="ARBA00022827"/>
    </source>
</evidence>
<dbReference type="InterPro" id="IPR055060">
    <property type="entry name" value="ACOX_C_alpha1"/>
</dbReference>
<comment type="cofactor">
    <cofactor evidence="2">
        <name>FAD</name>
        <dbReference type="ChEBI" id="CHEBI:57692"/>
    </cofactor>
</comment>
<keyword evidence="8" id="KW-0276">Fatty acid metabolism</keyword>
<dbReference type="UniPathway" id="UPA00661"/>
<evidence type="ECO:0000256" key="12">
    <source>
        <dbReference type="PIRNR" id="PIRNR000168"/>
    </source>
</evidence>
<dbReference type="SUPFAM" id="SSF47203">
    <property type="entry name" value="Acyl-CoA dehydrogenase C-terminal domain-like"/>
    <property type="match status" value="2"/>
</dbReference>
<comment type="pathway">
    <text evidence="4">Lipid metabolism; peroxisomal fatty acid beta-oxidation.</text>
</comment>
<dbReference type="Gene3D" id="1.20.140.10">
    <property type="entry name" value="Butyryl-CoA Dehydrogenase, subunit A, domain 3"/>
    <property type="match status" value="2"/>
</dbReference>
<dbReference type="AlphaFoldDB" id="A0A081CLH3"/>
<evidence type="ECO:0000256" key="8">
    <source>
        <dbReference type="ARBA" id="ARBA00022832"/>
    </source>
</evidence>
<evidence type="ECO:0000256" key="9">
    <source>
        <dbReference type="ARBA" id="ARBA00023002"/>
    </source>
</evidence>
<dbReference type="HOGENOM" id="CLU_014629_3_1_1"/>
<evidence type="ECO:0000256" key="4">
    <source>
        <dbReference type="ARBA" id="ARBA00004846"/>
    </source>
</evidence>
<reference evidence="18" key="1">
    <citation type="submission" date="2014-07" db="EMBL/GenBank/DDBJ databases">
        <title>Draft genome sequence of the yeast Pseudozyma antarctica JCM 10317 known as a producer of lipase B which used in a wide range of industrial applications.</title>
        <authorList>
            <person name="Morita T."/>
            <person name="Saika A."/>
            <person name="Koike H."/>
        </authorList>
    </citation>
    <scope>NUCLEOTIDE SEQUENCE</scope>
    <source>
        <strain evidence="18">JCM 10317</strain>
    </source>
</reference>
<feature type="domain" description="Acyl-coenzyme A oxidase N-terminal" evidence="16">
    <location>
        <begin position="73"/>
        <end position="186"/>
    </location>
</feature>
<dbReference type="FunFam" id="1.20.140.10:FF:000015">
    <property type="entry name" value="Acyl-coenzyme A oxidase"/>
    <property type="match status" value="1"/>
</dbReference>
<keyword evidence="9" id="KW-0560">Oxidoreductase</keyword>
<comment type="catalytic activity">
    <reaction evidence="1">
        <text>a 2,3-saturated acyl-CoA + O2 = a (2E)-enoyl-CoA + H2O2</text>
        <dbReference type="Rhea" id="RHEA:38959"/>
        <dbReference type="ChEBI" id="CHEBI:15379"/>
        <dbReference type="ChEBI" id="CHEBI:16240"/>
        <dbReference type="ChEBI" id="CHEBI:58856"/>
        <dbReference type="ChEBI" id="CHEBI:65111"/>
        <dbReference type="EC" id="1.3.3.6"/>
    </reaction>
</comment>
<evidence type="ECO:0000256" key="2">
    <source>
        <dbReference type="ARBA" id="ARBA00001974"/>
    </source>
</evidence>
<evidence type="ECO:0000256" key="6">
    <source>
        <dbReference type="ARBA" id="ARBA00022630"/>
    </source>
</evidence>
<dbReference type="InterPro" id="IPR029320">
    <property type="entry name" value="Acyl-CoA_ox_N"/>
</dbReference>
<evidence type="ECO:0000256" key="10">
    <source>
        <dbReference type="ARBA" id="ARBA00023098"/>
    </source>
</evidence>
<evidence type="ECO:0000259" key="17">
    <source>
        <dbReference type="Pfam" id="PF22924"/>
    </source>
</evidence>
<evidence type="ECO:0000256" key="14">
    <source>
        <dbReference type="PIRSR" id="PIRSR000168-2"/>
    </source>
</evidence>
<dbReference type="FunFam" id="2.40.110.10:FF:000052">
    <property type="entry name" value="Acyl-coenzyme A oxidase"/>
    <property type="match status" value="1"/>
</dbReference>
<feature type="binding site" evidence="14">
    <location>
        <position position="196"/>
    </location>
    <ligand>
        <name>FAD</name>
        <dbReference type="ChEBI" id="CHEBI:57692"/>
    </ligand>
</feature>
<dbReference type="Pfam" id="PF22924">
    <property type="entry name" value="ACOX_C_alpha1"/>
    <property type="match status" value="1"/>
</dbReference>
<sequence>MLNFAVRLQRSPHSMEGYGHACKASLPILITTAILISSSPSSTRNIKMASKRPAPETLQPRDIQQERAACSFDVDAMSCILPGSRTERDNARWLLSLLKDDPDHTFDKEDRVFQSRNERFLKGQQVSLRYFEIRNRHGLEKKDADMLRLFTDEYLPIQVAESMAQPTLMRQASTEQWAEWGPMVRSGRWLGCYMQTELAHGSNLSALRTTATFDHNTDEWIINTPEPSAGKVWIGGSGLTATYGVVMANLIISGKSYGMHPFLVHLRSLKDHTLLPGRRIIEMGCKLGAPAMDNGYTCFDSVRIPRSHLLQRFQTVSRDGVYEKRNAAAQVMTRGTMTLVRVGLCEIAAHHLARAATIAIRYAVVRRQGTSSTQPDQLEPKILDYASVQTRVLTALASAYAITFVSQHLRRLYTRMIAEIESEGNSALLPIVHGYSSVLKAVCTSESLAGIERCRRSMGGHGFSQAAGFDFERNQPNAGLIYEGENSMLLAGPSANFLVKQLNEARKRNGKVLYPELAYLELVASSSSSADAVSKRSQAVSVDQIDQPASLLGLLGFRAALLVQRLAKHRSSTATADGVSKHIDTNLAVRASTAHGAYLIGYAFSQLVQQLKSDSAASIKERYGVAVQDSHVAALDALLRFHLIQNCILSSDMLSDFLELQLLSSVQLDRLRRTSATLLSGPIRRDALGLVESFDMDDWYLCSPLGSSDGRAYERMVEWMKREPLNHSGERGARDQNGVVKGYHDGIGRLIRGEAVQFTERAKL</sequence>
<dbReference type="RefSeq" id="XP_014654167.1">
    <property type="nucleotide sequence ID" value="XM_014798681.1"/>
</dbReference>
<evidence type="ECO:0000256" key="3">
    <source>
        <dbReference type="ARBA" id="ARBA00004275"/>
    </source>
</evidence>